<dbReference type="InterPro" id="IPR016181">
    <property type="entry name" value="Acyl_CoA_acyltransferase"/>
</dbReference>
<dbReference type="EMBL" id="JAATVY010000002">
    <property type="protein sequence ID" value="NJC69143.1"/>
    <property type="molecule type" value="Genomic_DNA"/>
</dbReference>
<evidence type="ECO:0000256" key="1">
    <source>
        <dbReference type="ARBA" id="ARBA00022679"/>
    </source>
</evidence>
<evidence type="ECO:0000256" key="3">
    <source>
        <dbReference type="ARBA" id="ARBA00038502"/>
    </source>
</evidence>
<evidence type="ECO:0000256" key="2">
    <source>
        <dbReference type="ARBA" id="ARBA00023315"/>
    </source>
</evidence>
<dbReference type="InterPro" id="IPR051531">
    <property type="entry name" value="N-acetyltransferase"/>
</dbReference>
<keyword evidence="1" id="KW-0808">Transferase</keyword>
<comment type="similarity">
    <text evidence="3">Belongs to the acetyltransferase family. RimJ subfamily.</text>
</comment>
<feature type="domain" description="N-acetyltransferase" evidence="4">
    <location>
        <begin position="2"/>
        <end position="164"/>
    </location>
</feature>
<comment type="caution">
    <text evidence="5">The sequence shown here is derived from an EMBL/GenBank/DDBJ whole genome shotgun (WGS) entry which is preliminary data.</text>
</comment>
<dbReference type="Pfam" id="PF13302">
    <property type="entry name" value="Acetyltransf_3"/>
    <property type="match status" value="1"/>
</dbReference>
<dbReference type="SUPFAM" id="SSF55729">
    <property type="entry name" value="Acyl-CoA N-acyltransferases (Nat)"/>
    <property type="match status" value="1"/>
</dbReference>
<dbReference type="Gene3D" id="3.40.630.30">
    <property type="match status" value="1"/>
</dbReference>
<keyword evidence="6" id="KW-1185">Reference proteome</keyword>
<dbReference type="PROSITE" id="PS51186">
    <property type="entry name" value="GNAT"/>
    <property type="match status" value="1"/>
</dbReference>
<dbReference type="Proteomes" id="UP000722989">
    <property type="component" value="Unassembled WGS sequence"/>
</dbReference>
<organism evidence="5 6">
    <name type="scientific">Planosporangium thailandense</name>
    <dbReference type="NCBI Taxonomy" id="765197"/>
    <lineage>
        <taxon>Bacteria</taxon>
        <taxon>Bacillati</taxon>
        <taxon>Actinomycetota</taxon>
        <taxon>Actinomycetes</taxon>
        <taxon>Micromonosporales</taxon>
        <taxon>Micromonosporaceae</taxon>
        <taxon>Planosporangium</taxon>
    </lineage>
</organism>
<dbReference type="PANTHER" id="PTHR43792">
    <property type="entry name" value="GNAT FAMILY, PUTATIVE (AFU_ORTHOLOGUE AFUA_3G00765)-RELATED-RELATED"/>
    <property type="match status" value="1"/>
</dbReference>
<reference evidence="5 6" key="1">
    <citation type="submission" date="2020-03" db="EMBL/GenBank/DDBJ databases">
        <title>WGS of the type strain of Planosporangium spp.</title>
        <authorList>
            <person name="Thawai C."/>
        </authorList>
    </citation>
    <scope>NUCLEOTIDE SEQUENCE [LARGE SCALE GENOMIC DNA]</scope>
    <source>
        <strain evidence="5 6">TBRC 5610</strain>
    </source>
</reference>
<evidence type="ECO:0000313" key="5">
    <source>
        <dbReference type="EMBL" id="NJC69143.1"/>
    </source>
</evidence>
<dbReference type="RefSeq" id="WP_167923991.1">
    <property type="nucleotide sequence ID" value="NZ_JAATVY010000002.1"/>
</dbReference>
<gene>
    <name evidence="5" type="ORF">HC031_05335</name>
</gene>
<name>A0ABX0XVA7_9ACTN</name>
<accession>A0ABX0XVA7</accession>
<protein>
    <submittedName>
        <fullName evidence="5">GNAT family N-acetyltransferase</fullName>
    </submittedName>
</protein>
<sequence>MISIRPAAVADAARLTEAYRSNRQFLAPWVPTRDEAFFTVEGQRERLERAERDRRDGTGYSCVIEYEGQLAGTITLSAIERGVAQTAHLGYWVAEEVNGRGVATQAVSRILDVAFGELGLHRVQAATLVRNTGSQRVLERNGFEVIGLARSYLKIAGEWQDHRLFQRIGAP</sequence>
<evidence type="ECO:0000259" key="4">
    <source>
        <dbReference type="PROSITE" id="PS51186"/>
    </source>
</evidence>
<dbReference type="InterPro" id="IPR000182">
    <property type="entry name" value="GNAT_dom"/>
</dbReference>
<proteinExistence type="inferred from homology"/>
<dbReference type="PANTHER" id="PTHR43792:SF8">
    <property type="entry name" value="[RIBOSOMAL PROTEIN US5]-ALANINE N-ACETYLTRANSFERASE"/>
    <property type="match status" value="1"/>
</dbReference>
<evidence type="ECO:0000313" key="6">
    <source>
        <dbReference type="Proteomes" id="UP000722989"/>
    </source>
</evidence>
<keyword evidence="2" id="KW-0012">Acyltransferase</keyword>